<feature type="compositionally biased region" description="Acidic residues" evidence="1">
    <location>
        <begin position="145"/>
        <end position="157"/>
    </location>
</feature>
<organism evidence="2 3">
    <name type="scientific">Paralvinella palmiformis</name>
    <dbReference type="NCBI Taxonomy" id="53620"/>
    <lineage>
        <taxon>Eukaryota</taxon>
        <taxon>Metazoa</taxon>
        <taxon>Spiralia</taxon>
        <taxon>Lophotrochozoa</taxon>
        <taxon>Annelida</taxon>
        <taxon>Polychaeta</taxon>
        <taxon>Sedentaria</taxon>
        <taxon>Canalipalpata</taxon>
        <taxon>Terebellida</taxon>
        <taxon>Terebelliformia</taxon>
        <taxon>Alvinellidae</taxon>
        <taxon>Paralvinella</taxon>
    </lineage>
</organism>
<sequence length="565" mass="65521">MNTFAAKMLKEIRQQLGYDGYPVTQQYKPLPDRHPLLGSVTKKKPVPQRRDIRTPPERLPKMRTTPPPEMDGHESPSFHSNKYNVIPPLKTKRAFMRMRTTPPPEMDGHESPSFHSNKYNVIPPLKTKRAFMSPPTPKQDANDSWGEEEEGSSDEDAFPMPGYHGYPYPMVMYPYPMMVAPPPQVTPRKSKSKKGKKKVHYRNTPTYLSSREHTKHEPMEEGILKVPPDQRTNSVLMRYQDVTDYWDFAPDFSKHYVDTFIEECLDDVIIPDLLIEVLSDEDQMPSSHPDYPSSFYYCEDFLDEEIPKLVREVINDASYQMVGGHLLRQHKHDPLEEFLNSLLEDVIHKETTAIVKDVAKDIVNEHMEKAAAYNEIQNMIGQVIQEMGPDVIEEAFMENMLDDLLEENVIQPEMMDQSQEVAVEMLTHYSNKVRSRDIRQIKKNSGEKLQDSLSLDYLLAYIARQGDLWTEGEHANKLLDEISLNILLTEFTGIQQKKRATVDNKPARRYYEKIVTDVTLDILLEEISQSLDEDMADLDEYEQGLENPDVNYEMPKQLKKWLEGR</sequence>
<evidence type="ECO:0000256" key="1">
    <source>
        <dbReference type="SAM" id="MobiDB-lite"/>
    </source>
</evidence>
<dbReference type="AlphaFoldDB" id="A0AAD9KEC0"/>
<accession>A0AAD9KEC0</accession>
<feature type="region of interest" description="Disordered" evidence="1">
    <location>
        <begin position="128"/>
        <end position="160"/>
    </location>
</feature>
<evidence type="ECO:0000313" key="2">
    <source>
        <dbReference type="EMBL" id="KAK2170134.1"/>
    </source>
</evidence>
<reference evidence="2" key="1">
    <citation type="journal article" date="2023" name="Mol. Biol. Evol.">
        <title>Third-Generation Sequencing Reveals the Adaptive Role of the Epigenome in Three Deep-Sea Polychaetes.</title>
        <authorList>
            <person name="Perez M."/>
            <person name="Aroh O."/>
            <person name="Sun Y."/>
            <person name="Lan Y."/>
            <person name="Juniper S.K."/>
            <person name="Young C.R."/>
            <person name="Angers B."/>
            <person name="Qian P.Y."/>
        </authorList>
    </citation>
    <scope>NUCLEOTIDE SEQUENCE</scope>
    <source>
        <strain evidence="2">P08H-3</strain>
    </source>
</reference>
<gene>
    <name evidence="2" type="ORF">LSH36_4g11046</name>
</gene>
<comment type="caution">
    <text evidence="2">The sequence shown here is derived from an EMBL/GenBank/DDBJ whole genome shotgun (WGS) entry which is preliminary data.</text>
</comment>
<dbReference type="EMBL" id="JAODUP010000004">
    <property type="protein sequence ID" value="KAK2170134.1"/>
    <property type="molecule type" value="Genomic_DNA"/>
</dbReference>
<dbReference type="Proteomes" id="UP001208570">
    <property type="component" value="Unassembled WGS sequence"/>
</dbReference>
<evidence type="ECO:0000313" key="3">
    <source>
        <dbReference type="Proteomes" id="UP001208570"/>
    </source>
</evidence>
<name>A0AAD9KEC0_9ANNE</name>
<feature type="compositionally biased region" description="Basic and acidic residues" evidence="1">
    <location>
        <begin position="48"/>
        <end position="60"/>
    </location>
</feature>
<proteinExistence type="predicted"/>
<feature type="region of interest" description="Disordered" evidence="1">
    <location>
        <begin position="26"/>
        <end position="84"/>
    </location>
</feature>
<keyword evidence="3" id="KW-1185">Reference proteome</keyword>
<protein>
    <submittedName>
        <fullName evidence="2">Uncharacterized protein</fullName>
    </submittedName>
</protein>